<feature type="signal peptide" evidence="1">
    <location>
        <begin position="1"/>
        <end position="18"/>
    </location>
</feature>
<reference evidence="2" key="1">
    <citation type="submission" date="2020-12" db="EMBL/GenBank/DDBJ databases">
        <title>Metabolic potential, ecology and presence of endohyphal bacteria is reflected in genomic diversity of Mucoromycotina.</title>
        <authorList>
            <person name="Muszewska A."/>
            <person name="Okrasinska A."/>
            <person name="Steczkiewicz K."/>
            <person name="Drgas O."/>
            <person name="Orlowska M."/>
            <person name="Perlinska-Lenart U."/>
            <person name="Aleksandrzak-Piekarczyk T."/>
            <person name="Szatraj K."/>
            <person name="Zielenkiewicz U."/>
            <person name="Pilsyk S."/>
            <person name="Malc E."/>
            <person name="Mieczkowski P."/>
            <person name="Kruszewska J.S."/>
            <person name="Biernat P."/>
            <person name="Pawlowska J."/>
        </authorList>
    </citation>
    <scope>NUCLEOTIDE SEQUENCE</scope>
    <source>
        <strain evidence="2">WA0000017839</strain>
    </source>
</reference>
<evidence type="ECO:0000256" key="1">
    <source>
        <dbReference type="SAM" id="SignalP"/>
    </source>
</evidence>
<name>A0A8H7QM41_9FUNG</name>
<gene>
    <name evidence="2" type="ORF">INT47_004140</name>
</gene>
<accession>A0A8H7QM41</accession>
<feature type="chain" id="PRO_5034441807" evidence="1">
    <location>
        <begin position="19"/>
        <end position="81"/>
    </location>
</feature>
<keyword evidence="1" id="KW-0732">Signal</keyword>
<protein>
    <submittedName>
        <fullName evidence="2">Uncharacterized protein</fullName>
    </submittedName>
</protein>
<dbReference type="AlphaFoldDB" id="A0A8H7QM41"/>
<evidence type="ECO:0000313" key="2">
    <source>
        <dbReference type="EMBL" id="KAG2194809.1"/>
    </source>
</evidence>
<proteinExistence type="predicted"/>
<keyword evidence="3" id="KW-1185">Reference proteome</keyword>
<dbReference type="EMBL" id="JAEPRD010000187">
    <property type="protein sequence ID" value="KAG2194809.1"/>
    <property type="molecule type" value="Genomic_DNA"/>
</dbReference>
<dbReference type="Proteomes" id="UP000603453">
    <property type="component" value="Unassembled WGS sequence"/>
</dbReference>
<comment type="caution">
    <text evidence="2">The sequence shown here is derived from an EMBL/GenBank/DDBJ whole genome shotgun (WGS) entry which is preliminary data.</text>
</comment>
<evidence type="ECO:0000313" key="3">
    <source>
        <dbReference type="Proteomes" id="UP000603453"/>
    </source>
</evidence>
<sequence length="81" mass="7992">MKFTLILTSSLLFASIMAAPAAIDSPTNSTVAADPMSGAIATASISVEGQTVSAQSSGSSSTFTVASMALPITVVSAILLL</sequence>
<organism evidence="2 3">
    <name type="scientific">Mucor saturninus</name>
    <dbReference type="NCBI Taxonomy" id="64648"/>
    <lineage>
        <taxon>Eukaryota</taxon>
        <taxon>Fungi</taxon>
        <taxon>Fungi incertae sedis</taxon>
        <taxon>Mucoromycota</taxon>
        <taxon>Mucoromycotina</taxon>
        <taxon>Mucoromycetes</taxon>
        <taxon>Mucorales</taxon>
        <taxon>Mucorineae</taxon>
        <taxon>Mucoraceae</taxon>
        <taxon>Mucor</taxon>
    </lineage>
</organism>